<name>A0A9P8NV09_9ASCO</name>
<dbReference type="EMBL" id="JAEUBE010000504">
    <property type="protein sequence ID" value="KAH3660388.1"/>
    <property type="molecule type" value="Genomic_DNA"/>
</dbReference>
<comment type="caution">
    <text evidence="2">The sequence shown here is derived from an EMBL/GenBank/DDBJ whole genome shotgun (WGS) entry which is preliminary data.</text>
</comment>
<dbReference type="RefSeq" id="XP_046058091.1">
    <property type="nucleotide sequence ID" value="XM_046208318.1"/>
</dbReference>
<evidence type="ECO:0000313" key="3">
    <source>
        <dbReference type="Proteomes" id="UP000769157"/>
    </source>
</evidence>
<reference evidence="2" key="1">
    <citation type="journal article" date="2021" name="Open Biol.">
        <title>Shared evolutionary footprints suggest mitochondrial oxidative damage underlies multiple complex I losses in fungi.</title>
        <authorList>
            <person name="Schikora-Tamarit M.A."/>
            <person name="Marcet-Houben M."/>
            <person name="Nosek J."/>
            <person name="Gabaldon T."/>
        </authorList>
    </citation>
    <scope>NUCLEOTIDE SEQUENCE</scope>
    <source>
        <strain evidence="2">CBS6075</strain>
    </source>
</reference>
<gene>
    <name evidence="2" type="ORF">OGAPHI_006974</name>
</gene>
<sequence length="301" mass="31937">MEAVTDRRVIDDDDFTEVDSGSASCPADRTVSHWSDIFTGVVGSWRVRRGAWSGCAVFLLAGQHTQILDVSSSLCEDTAVAVESLTEQVLFLGRVTFIFEHDLLFEVIDHRVGVFFDRCSEADQIEPVAHDGKELVHVKGPVGDLIGSSLLSSSNSISSSTMVVIWVCTGSSRGFWRCGTSLCVTRASTAGLSIFCCTVGSVCRTSPIIALSGYVTTSNTHTVGLITRCFGKKNRILTSTPRTDRSSFSSSSSYTGLSSSALGSGRSSCLVTICESSKSSDDLGSSAGAGLNAFSTVFARN</sequence>
<feature type="compositionally biased region" description="Low complexity" evidence="1">
    <location>
        <begin position="246"/>
        <end position="264"/>
    </location>
</feature>
<evidence type="ECO:0000256" key="1">
    <source>
        <dbReference type="SAM" id="MobiDB-lite"/>
    </source>
</evidence>
<feature type="region of interest" description="Disordered" evidence="1">
    <location>
        <begin position="240"/>
        <end position="264"/>
    </location>
</feature>
<organism evidence="2 3">
    <name type="scientific">Ogataea philodendri</name>
    <dbReference type="NCBI Taxonomy" id="1378263"/>
    <lineage>
        <taxon>Eukaryota</taxon>
        <taxon>Fungi</taxon>
        <taxon>Dikarya</taxon>
        <taxon>Ascomycota</taxon>
        <taxon>Saccharomycotina</taxon>
        <taxon>Pichiomycetes</taxon>
        <taxon>Pichiales</taxon>
        <taxon>Pichiaceae</taxon>
        <taxon>Ogataea</taxon>
    </lineage>
</organism>
<dbReference type="AlphaFoldDB" id="A0A9P8NV09"/>
<dbReference type="GeneID" id="70238938"/>
<dbReference type="Proteomes" id="UP000769157">
    <property type="component" value="Unassembled WGS sequence"/>
</dbReference>
<keyword evidence="3" id="KW-1185">Reference proteome</keyword>
<protein>
    <submittedName>
        <fullName evidence="2">Uncharacterized protein</fullName>
    </submittedName>
</protein>
<reference evidence="2" key="2">
    <citation type="submission" date="2021-01" db="EMBL/GenBank/DDBJ databases">
        <authorList>
            <person name="Schikora-Tamarit M.A."/>
        </authorList>
    </citation>
    <scope>NUCLEOTIDE SEQUENCE</scope>
    <source>
        <strain evidence="2">CBS6075</strain>
    </source>
</reference>
<proteinExistence type="predicted"/>
<accession>A0A9P8NV09</accession>
<evidence type="ECO:0000313" key="2">
    <source>
        <dbReference type="EMBL" id="KAH3660388.1"/>
    </source>
</evidence>